<organism evidence="1 2">
    <name type="scientific">Stemphylium lycopersici</name>
    <name type="common">Tomato gray leaf spot disease fungus</name>
    <name type="synonym">Thyrospora lycopersici</name>
    <dbReference type="NCBI Taxonomy" id="183478"/>
    <lineage>
        <taxon>Eukaryota</taxon>
        <taxon>Fungi</taxon>
        <taxon>Dikarya</taxon>
        <taxon>Ascomycota</taxon>
        <taxon>Pezizomycotina</taxon>
        <taxon>Dothideomycetes</taxon>
        <taxon>Pleosporomycetidae</taxon>
        <taxon>Pleosporales</taxon>
        <taxon>Pleosporineae</taxon>
        <taxon>Pleosporaceae</taxon>
        <taxon>Stemphylium</taxon>
    </lineage>
</organism>
<name>A0A364MYC1_STELY</name>
<gene>
    <name evidence="1" type="ORF">DDE83_006611</name>
</gene>
<protein>
    <submittedName>
        <fullName evidence="1">Uncharacterized protein</fullName>
    </submittedName>
</protein>
<proteinExistence type="predicted"/>
<dbReference type="PANTHER" id="PTHR36587:SF2">
    <property type="entry name" value="EXPRESSION SITE-ASSOCIATED GENE 3 (ESAG3)-LIKE PROTEIN"/>
    <property type="match status" value="1"/>
</dbReference>
<dbReference type="EMBL" id="QGDH01000104">
    <property type="protein sequence ID" value="RAR07174.1"/>
    <property type="molecule type" value="Genomic_DNA"/>
</dbReference>
<evidence type="ECO:0000313" key="2">
    <source>
        <dbReference type="Proteomes" id="UP000249619"/>
    </source>
</evidence>
<dbReference type="AlphaFoldDB" id="A0A364MYC1"/>
<keyword evidence="2" id="KW-1185">Reference proteome</keyword>
<comment type="caution">
    <text evidence="1">The sequence shown here is derived from an EMBL/GenBank/DDBJ whole genome shotgun (WGS) entry which is preliminary data.</text>
</comment>
<dbReference type="CDD" id="cd22997">
    <property type="entry name" value="GT_LH"/>
    <property type="match status" value="1"/>
</dbReference>
<dbReference type="PANTHER" id="PTHR36587">
    <property type="entry name" value="EXPRESSION SITE-ASSOCIATED GENE 3 (ESAG3)-LIKE PROTEIN"/>
    <property type="match status" value="1"/>
</dbReference>
<dbReference type="Proteomes" id="UP000249619">
    <property type="component" value="Unassembled WGS sequence"/>
</dbReference>
<dbReference type="STRING" id="183478.A0A364MYC1"/>
<reference evidence="2" key="1">
    <citation type="submission" date="2018-05" db="EMBL/GenBank/DDBJ databases">
        <title>Draft genome sequence of Stemphylium lycopersici strain CIDEFI 213.</title>
        <authorList>
            <person name="Medina R."/>
            <person name="Franco M.E.E."/>
            <person name="Lucentini C.G."/>
            <person name="Saparrat M.C.N."/>
            <person name="Balatti P.A."/>
        </authorList>
    </citation>
    <scope>NUCLEOTIDE SEQUENCE [LARGE SCALE GENOMIC DNA]</scope>
    <source>
        <strain evidence="2">CIDEFI 213</strain>
    </source>
</reference>
<accession>A0A364MYC1</accession>
<dbReference type="OrthoDB" id="422736at2759"/>
<sequence length="501" mass="57055">MPRPRLLYVAGALVFATLVLWTTLQLGSFDTIRGPATPQHRTSTEPPLTTFKKKEPRLHLLVVATSSGLDLCRLLLSASILSYPPPVLIDWAGEGQYDAATSHLAKVAGPIRYFENLGPLDDTDIVLFVDGFDVTFQLGPDVLLKRYFQETAAAQDRLIERFGRSHVEKHNLYNSILFGPDKVCWPDNFRRAACWAVPGSPLPPDAFGPYTDQSMGDMPHARPRWLNSGTIMGPVSEMREMFLATQRKINETYNPEYVLRNSDQMYFADLWADQEYARTLDFGGKPDVPIPPEVEESDKPVIEEGKEVEWHMGLDYKSALFQTAAGYRNYVSWMTMNRPSLPSVLKTLEPYRMELDEDVLSARKPYADISDDAALRNTSWRDVPLGVNIASGLAFPILHFTGDKSFRDTWWSRSWFFDEAERLRRASTQHYDEKIGLGPINGVQWAKNTPYDASRREDKAGPWSDTGDVLSWDHLCADHEKLLYKKPENWSIVEKMLHKFE</sequence>
<evidence type="ECO:0000313" key="1">
    <source>
        <dbReference type="EMBL" id="RAR07174.1"/>
    </source>
</evidence>